<reference evidence="3" key="1">
    <citation type="submission" date="2021-03" db="EMBL/GenBank/DDBJ databases">
        <title>Antimicrobial resistance genes in bacteria isolated from Japanese honey, and their potential for conferring macrolide and lincosamide resistance in the American foulbrood pathogen Paenibacillus larvae.</title>
        <authorList>
            <person name="Okamoto M."/>
            <person name="Kumagai M."/>
            <person name="Kanamori H."/>
            <person name="Takamatsu D."/>
        </authorList>
    </citation>
    <scope>NUCLEOTIDE SEQUENCE</scope>
    <source>
        <strain evidence="3">J2TS6</strain>
    </source>
</reference>
<proteinExistence type="predicted"/>
<dbReference type="SMART" id="SM00829">
    <property type="entry name" value="PKS_ER"/>
    <property type="match status" value="1"/>
</dbReference>
<evidence type="ECO:0000313" key="4">
    <source>
        <dbReference type="Proteomes" id="UP000679779"/>
    </source>
</evidence>
<organism evidence="3 4">
    <name type="scientific">Paenibacillus albilobatus</name>
    <dbReference type="NCBI Taxonomy" id="2716884"/>
    <lineage>
        <taxon>Bacteria</taxon>
        <taxon>Bacillati</taxon>
        <taxon>Bacillota</taxon>
        <taxon>Bacilli</taxon>
        <taxon>Bacillales</taxon>
        <taxon>Paenibacillaceae</taxon>
        <taxon>Paenibacillus</taxon>
    </lineage>
</organism>
<evidence type="ECO:0000256" key="1">
    <source>
        <dbReference type="ARBA" id="ARBA00022857"/>
    </source>
</evidence>
<dbReference type="PANTHER" id="PTHR44154">
    <property type="entry name" value="QUINONE OXIDOREDUCTASE"/>
    <property type="match status" value="1"/>
</dbReference>
<dbReference type="Proteomes" id="UP000679779">
    <property type="component" value="Unassembled WGS sequence"/>
</dbReference>
<evidence type="ECO:0000259" key="2">
    <source>
        <dbReference type="SMART" id="SM00829"/>
    </source>
</evidence>
<keyword evidence="4" id="KW-1185">Reference proteome</keyword>
<dbReference type="Pfam" id="PF13602">
    <property type="entry name" value="ADH_zinc_N_2"/>
    <property type="match status" value="1"/>
</dbReference>
<name>A0A920CAC6_9BACL</name>
<dbReference type="SUPFAM" id="SSF50129">
    <property type="entry name" value="GroES-like"/>
    <property type="match status" value="1"/>
</dbReference>
<dbReference type="SUPFAM" id="SSF51735">
    <property type="entry name" value="NAD(P)-binding Rossmann-fold domains"/>
    <property type="match status" value="1"/>
</dbReference>
<dbReference type="Pfam" id="PF08240">
    <property type="entry name" value="ADH_N"/>
    <property type="match status" value="1"/>
</dbReference>
<dbReference type="GO" id="GO:0016491">
    <property type="term" value="F:oxidoreductase activity"/>
    <property type="evidence" value="ECO:0007669"/>
    <property type="project" value="InterPro"/>
</dbReference>
<dbReference type="Gene3D" id="3.90.180.10">
    <property type="entry name" value="Medium-chain alcohol dehydrogenases, catalytic domain"/>
    <property type="match status" value="1"/>
</dbReference>
<dbReference type="Gene3D" id="3.40.50.720">
    <property type="entry name" value="NAD(P)-binding Rossmann-like Domain"/>
    <property type="match status" value="1"/>
</dbReference>
<evidence type="ECO:0000313" key="3">
    <source>
        <dbReference type="EMBL" id="GIO32110.1"/>
    </source>
</evidence>
<keyword evidence="1" id="KW-0521">NADP</keyword>
<dbReference type="InterPro" id="IPR020843">
    <property type="entry name" value="ER"/>
</dbReference>
<sequence length="308" mass="32650">MSKQMKAMAFYSTGSPDVLQLVNFDIPEAGPGEVRVRVKAAGVQPFDTAVRKNGWAPPGYQIKTPQILGNEFAGTVDQIGEGVTEFAPGDEVLGWAVLSCYAEYVVVHADQIVRKPKNMPWDEAGAFTAGGLTAYTALKELGVGQGDTVLIHAAAGGVGSAAVQLAALWGATPIGTASPQNHEYVRSLGAIPVAYGDGLAERVRTLAPGGVDAALDAAGEDALRASVDLVSDKNRIGTIVSFELAGQLGVRMIRNQRSAERLAQLADWYEQGKLRVHIRQTFPLEQAADAHREIEQGHGRGKVVLVVE</sequence>
<dbReference type="InterPro" id="IPR051603">
    <property type="entry name" value="Zinc-ADH_QOR/CCCR"/>
</dbReference>
<dbReference type="CDD" id="cd05289">
    <property type="entry name" value="MDR_like_2"/>
    <property type="match status" value="1"/>
</dbReference>
<comment type="caution">
    <text evidence="3">The sequence shown here is derived from an EMBL/GenBank/DDBJ whole genome shotgun (WGS) entry which is preliminary data.</text>
</comment>
<dbReference type="AlphaFoldDB" id="A0A920CAC6"/>
<feature type="domain" description="Enoyl reductase (ER)" evidence="2">
    <location>
        <begin position="14"/>
        <end position="305"/>
    </location>
</feature>
<dbReference type="PANTHER" id="PTHR44154:SF1">
    <property type="entry name" value="QUINONE OXIDOREDUCTASE"/>
    <property type="match status" value="1"/>
</dbReference>
<dbReference type="InterPro" id="IPR036291">
    <property type="entry name" value="NAD(P)-bd_dom_sf"/>
</dbReference>
<protein>
    <submittedName>
        <fullName evidence="3">Oxidoreductase</fullName>
    </submittedName>
</protein>
<dbReference type="InterPro" id="IPR013154">
    <property type="entry name" value="ADH-like_N"/>
</dbReference>
<dbReference type="EMBL" id="BORQ01000004">
    <property type="protein sequence ID" value="GIO32110.1"/>
    <property type="molecule type" value="Genomic_DNA"/>
</dbReference>
<gene>
    <name evidence="3" type="ORF">J2TS6_32510</name>
</gene>
<accession>A0A920CAC6</accession>
<dbReference type="InterPro" id="IPR011032">
    <property type="entry name" value="GroES-like_sf"/>
</dbReference>